<dbReference type="EMBL" id="BAAAFO010000003">
    <property type="protein sequence ID" value="GAA0254820.1"/>
    <property type="molecule type" value="Genomic_DNA"/>
</dbReference>
<reference evidence="3" key="1">
    <citation type="journal article" date="2019" name="Int. J. Syst. Evol. Microbiol.">
        <title>The Global Catalogue of Microorganisms (GCM) 10K type strain sequencing project: providing services to taxonomists for standard genome sequencing and annotation.</title>
        <authorList>
            <consortium name="The Broad Institute Genomics Platform"/>
            <consortium name="The Broad Institute Genome Sequencing Center for Infectious Disease"/>
            <person name="Wu L."/>
            <person name="Ma J."/>
        </authorList>
    </citation>
    <scope>NUCLEOTIDE SEQUENCE [LARGE SCALE GENOMIC DNA]</scope>
    <source>
        <strain evidence="3">JCM 16242</strain>
    </source>
</reference>
<name>A0ABP3E7G2_9GAMM</name>
<dbReference type="RefSeq" id="WP_343882637.1">
    <property type="nucleotide sequence ID" value="NZ_BAAAFO010000003.1"/>
</dbReference>
<dbReference type="Proteomes" id="UP001500657">
    <property type="component" value="Unassembled WGS sequence"/>
</dbReference>
<proteinExistence type="predicted"/>
<organism evidence="2 3">
    <name type="scientific">Rhodanobacter caeni</name>
    <dbReference type="NCBI Taxonomy" id="657654"/>
    <lineage>
        <taxon>Bacteria</taxon>
        <taxon>Pseudomonadati</taxon>
        <taxon>Pseudomonadota</taxon>
        <taxon>Gammaproteobacteria</taxon>
        <taxon>Lysobacterales</taxon>
        <taxon>Rhodanobacteraceae</taxon>
        <taxon>Rhodanobacter</taxon>
    </lineage>
</organism>
<evidence type="ECO:0008006" key="4">
    <source>
        <dbReference type="Google" id="ProtNLM"/>
    </source>
</evidence>
<dbReference type="PROSITE" id="PS51257">
    <property type="entry name" value="PROKAR_LIPOPROTEIN"/>
    <property type="match status" value="1"/>
</dbReference>
<keyword evidence="1" id="KW-0732">Signal</keyword>
<feature type="chain" id="PRO_5045555037" description="Lipoprotein" evidence="1">
    <location>
        <begin position="21"/>
        <end position="135"/>
    </location>
</feature>
<protein>
    <recommendedName>
        <fullName evidence="4">Lipoprotein</fullName>
    </recommendedName>
</protein>
<evidence type="ECO:0000313" key="2">
    <source>
        <dbReference type="EMBL" id="GAA0254820.1"/>
    </source>
</evidence>
<keyword evidence="3" id="KW-1185">Reference proteome</keyword>
<comment type="caution">
    <text evidence="2">The sequence shown here is derived from an EMBL/GenBank/DDBJ whole genome shotgun (WGS) entry which is preliminary data.</text>
</comment>
<sequence length="135" mass="15321">MRRILIAVATAFLLAGCATAQRKDALTSTLNTYAATLRWGSFQSALQFVDPKVLQTNPPSSLDMARYQQMRVSDYDDGAGPVAVTDNEVQQVVQLHLINIHTQSERTVIDRQTWRYDEEKKRWWLTSGLPDVTHD</sequence>
<gene>
    <name evidence="2" type="ORF">GCM10009126_19980</name>
</gene>
<feature type="signal peptide" evidence="1">
    <location>
        <begin position="1"/>
        <end position="20"/>
    </location>
</feature>
<evidence type="ECO:0000256" key="1">
    <source>
        <dbReference type="SAM" id="SignalP"/>
    </source>
</evidence>
<accession>A0ABP3E7G2</accession>
<evidence type="ECO:0000313" key="3">
    <source>
        <dbReference type="Proteomes" id="UP001500657"/>
    </source>
</evidence>